<feature type="region of interest" description="Disordered" evidence="1">
    <location>
        <begin position="1"/>
        <end position="26"/>
    </location>
</feature>
<organism evidence="2 3">
    <name type="scientific">Lusitaniella coriacea LEGE 07157</name>
    <dbReference type="NCBI Taxonomy" id="945747"/>
    <lineage>
        <taxon>Bacteria</taxon>
        <taxon>Bacillati</taxon>
        <taxon>Cyanobacteriota</taxon>
        <taxon>Cyanophyceae</taxon>
        <taxon>Spirulinales</taxon>
        <taxon>Lusitaniellaceae</taxon>
        <taxon>Lusitaniella</taxon>
    </lineage>
</organism>
<evidence type="ECO:0000313" key="3">
    <source>
        <dbReference type="Proteomes" id="UP000654482"/>
    </source>
</evidence>
<sequence>MIKDAAKKQKPKNESKAGRSLATSLKKSAQQEAQSVLQLRAKATAAEVVNMVESGQYLNMVWGEMEAFFTEAHTTVNADIQAVEEAFLLPPSSSSIEVEAEK</sequence>
<keyword evidence="3" id="KW-1185">Reference proteome</keyword>
<comment type="caution">
    <text evidence="2">The sequence shown here is derived from an EMBL/GenBank/DDBJ whole genome shotgun (WGS) entry which is preliminary data.</text>
</comment>
<evidence type="ECO:0000256" key="1">
    <source>
        <dbReference type="SAM" id="MobiDB-lite"/>
    </source>
</evidence>
<evidence type="ECO:0000313" key="2">
    <source>
        <dbReference type="EMBL" id="MBE9119058.1"/>
    </source>
</evidence>
<accession>A0A8J7E275</accession>
<name>A0A8J7E275_9CYAN</name>
<proteinExistence type="predicted"/>
<dbReference type="RefSeq" id="WP_194032152.1">
    <property type="nucleotide sequence ID" value="NZ_JADEWZ010000077.1"/>
</dbReference>
<protein>
    <submittedName>
        <fullName evidence="2">Uncharacterized protein</fullName>
    </submittedName>
</protein>
<gene>
    <name evidence="2" type="ORF">IQ249_24690</name>
</gene>
<dbReference type="Proteomes" id="UP000654482">
    <property type="component" value="Unassembled WGS sequence"/>
</dbReference>
<reference evidence="2" key="1">
    <citation type="submission" date="2020-10" db="EMBL/GenBank/DDBJ databases">
        <authorList>
            <person name="Castelo-Branco R."/>
            <person name="Eusebio N."/>
            <person name="Adriana R."/>
            <person name="Vieira A."/>
            <person name="Brugerolle De Fraissinette N."/>
            <person name="Rezende De Castro R."/>
            <person name="Schneider M.P."/>
            <person name="Vasconcelos V."/>
            <person name="Leao P.N."/>
        </authorList>
    </citation>
    <scope>NUCLEOTIDE SEQUENCE</scope>
    <source>
        <strain evidence="2">LEGE 07157</strain>
    </source>
</reference>
<dbReference type="AlphaFoldDB" id="A0A8J7E275"/>
<dbReference type="EMBL" id="JADEWZ010000077">
    <property type="protein sequence ID" value="MBE9119058.1"/>
    <property type="molecule type" value="Genomic_DNA"/>
</dbReference>
<feature type="compositionally biased region" description="Basic and acidic residues" evidence="1">
    <location>
        <begin position="1"/>
        <end position="17"/>
    </location>
</feature>